<accession>A0A1X1YAP3</accession>
<keyword evidence="2" id="KW-1185">Reference proteome</keyword>
<comment type="caution">
    <text evidence="1">The sequence shown here is derived from an EMBL/GenBank/DDBJ whole genome shotgun (WGS) entry which is preliminary data.</text>
</comment>
<dbReference type="AlphaFoldDB" id="A0A1X1YAP3"/>
<proteinExistence type="predicted"/>
<dbReference type="Proteomes" id="UP000193866">
    <property type="component" value="Unassembled WGS sequence"/>
</dbReference>
<reference evidence="1 2" key="1">
    <citation type="submission" date="2016-01" db="EMBL/GenBank/DDBJ databases">
        <title>The new phylogeny of the genus Mycobacterium.</title>
        <authorList>
            <person name="Tarcisio F."/>
            <person name="Conor M."/>
            <person name="Antonella G."/>
            <person name="Elisabetta G."/>
            <person name="Giulia F.S."/>
            <person name="Sara T."/>
            <person name="Anna F."/>
            <person name="Clotilde B."/>
            <person name="Roberto B."/>
            <person name="Veronica D.S."/>
            <person name="Fabio R."/>
            <person name="Monica P."/>
            <person name="Olivier J."/>
            <person name="Enrico T."/>
            <person name="Nicola S."/>
        </authorList>
    </citation>
    <scope>NUCLEOTIDE SEQUENCE [LARGE SCALE GENOMIC DNA]</scope>
    <source>
        <strain evidence="1 2">DSM 45394</strain>
    </source>
</reference>
<name>A0A1X1YAP3_9MYCO</name>
<sequence>MYVEDMDLDEAMYIKMALERRYQEASAGSSEREQLDWDIQDLEGRIGDLSRNLEPPAFLDASVPHPGVTP</sequence>
<protein>
    <submittedName>
        <fullName evidence="1">Uncharacterized protein</fullName>
    </submittedName>
</protein>
<dbReference type="OrthoDB" id="9846059at2"/>
<dbReference type="STRING" id="1108812.AWC16_20310"/>
<organism evidence="1 2">
    <name type="scientific">Mycolicibacter longobardus</name>
    <dbReference type="NCBI Taxonomy" id="1108812"/>
    <lineage>
        <taxon>Bacteria</taxon>
        <taxon>Bacillati</taxon>
        <taxon>Actinomycetota</taxon>
        <taxon>Actinomycetes</taxon>
        <taxon>Mycobacteriales</taxon>
        <taxon>Mycobacteriaceae</taxon>
        <taxon>Mycolicibacter</taxon>
    </lineage>
</organism>
<evidence type="ECO:0000313" key="1">
    <source>
        <dbReference type="EMBL" id="ORW08080.1"/>
    </source>
</evidence>
<gene>
    <name evidence="1" type="ORF">AWC16_20310</name>
</gene>
<dbReference type="EMBL" id="LQPG01000039">
    <property type="protein sequence ID" value="ORW08080.1"/>
    <property type="molecule type" value="Genomic_DNA"/>
</dbReference>
<dbReference type="RefSeq" id="WP_085266362.1">
    <property type="nucleotide sequence ID" value="NZ_LQPG01000039.1"/>
</dbReference>
<evidence type="ECO:0000313" key="2">
    <source>
        <dbReference type="Proteomes" id="UP000193866"/>
    </source>
</evidence>